<protein>
    <submittedName>
        <fullName evidence="1">Uncharacterized protein</fullName>
    </submittedName>
</protein>
<organism evidence="1 2">
    <name type="scientific">Holothuria leucospilota</name>
    <name type="common">Black long sea cucumber</name>
    <name type="synonym">Mertensiothuria leucospilota</name>
    <dbReference type="NCBI Taxonomy" id="206669"/>
    <lineage>
        <taxon>Eukaryota</taxon>
        <taxon>Metazoa</taxon>
        <taxon>Echinodermata</taxon>
        <taxon>Eleutherozoa</taxon>
        <taxon>Echinozoa</taxon>
        <taxon>Holothuroidea</taxon>
        <taxon>Aspidochirotacea</taxon>
        <taxon>Aspidochirotida</taxon>
        <taxon>Holothuriidae</taxon>
        <taxon>Holothuria</taxon>
    </lineage>
</organism>
<dbReference type="Proteomes" id="UP001152320">
    <property type="component" value="Chromosome 6"/>
</dbReference>
<dbReference type="OrthoDB" id="6091153at2759"/>
<proteinExistence type="predicted"/>
<keyword evidence="2" id="KW-1185">Reference proteome</keyword>
<gene>
    <name evidence="1" type="ORF">HOLleu_14078</name>
</gene>
<dbReference type="EMBL" id="JAIZAY010000006">
    <property type="protein sequence ID" value="KAJ8039923.1"/>
    <property type="molecule type" value="Genomic_DNA"/>
</dbReference>
<dbReference type="PANTHER" id="PTHR19963">
    <property type="entry name" value="CCHC-TYPE DOMAIN-CONTAINING PROTEIN"/>
    <property type="match status" value="1"/>
</dbReference>
<reference evidence="1" key="1">
    <citation type="submission" date="2021-10" db="EMBL/GenBank/DDBJ databases">
        <title>Tropical sea cucumber genome reveals ecological adaptation and Cuvierian tubules defense mechanism.</title>
        <authorList>
            <person name="Chen T."/>
        </authorList>
    </citation>
    <scope>NUCLEOTIDE SEQUENCE</scope>
    <source>
        <strain evidence="1">Nanhai2018</strain>
        <tissue evidence="1">Muscle</tissue>
    </source>
</reference>
<name>A0A9Q1C818_HOLLE</name>
<dbReference type="AlphaFoldDB" id="A0A9Q1C818"/>
<sequence length="91" mass="10399">MLKKRARKPDESIPQLAQEIKRLTVQAYPVAPNRTTETLVRDYFIDSLEDTDTKWRVYQSRPRNLSDAVVVAVELESFFLAGTKRGTFAGP</sequence>
<evidence type="ECO:0000313" key="1">
    <source>
        <dbReference type="EMBL" id="KAJ8039923.1"/>
    </source>
</evidence>
<accession>A0A9Q1C818</accession>
<dbReference type="PANTHER" id="PTHR19963:SF30">
    <property type="entry name" value="ENDONUCLEASE_EXONUCLEASE_PHOSPHATASE DOMAIN-CONTAINING PROTEIN"/>
    <property type="match status" value="1"/>
</dbReference>
<comment type="caution">
    <text evidence="1">The sequence shown here is derived from an EMBL/GenBank/DDBJ whole genome shotgun (WGS) entry which is preliminary data.</text>
</comment>
<evidence type="ECO:0000313" key="2">
    <source>
        <dbReference type="Proteomes" id="UP001152320"/>
    </source>
</evidence>